<dbReference type="Gene3D" id="3.30.70.330">
    <property type="match status" value="1"/>
</dbReference>
<protein>
    <submittedName>
        <fullName evidence="5">Aly/REF export factor 2</fullName>
    </submittedName>
</protein>
<dbReference type="InterPro" id="IPR012677">
    <property type="entry name" value="Nucleotide-bd_a/b_plait_sf"/>
</dbReference>
<keyword evidence="1 2" id="KW-0694">RNA-binding</keyword>
<dbReference type="Pfam" id="PF13865">
    <property type="entry name" value="FoP_duplication"/>
    <property type="match status" value="1"/>
</dbReference>
<feature type="region of interest" description="Disordered" evidence="3">
    <location>
        <begin position="157"/>
        <end position="176"/>
    </location>
</feature>
<evidence type="ECO:0000256" key="2">
    <source>
        <dbReference type="PROSITE-ProRule" id="PRU00176"/>
    </source>
</evidence>
<dbReference type="GO" id="GO:0003729">
    <property type="term" value="F:mRNA binding"/>
    <property type="evidence" value="ECO:0007669"/>
    <property type="project" value="TreeGrafter"/>
</dbReference>
<feature type="region of interest" description="Disordered" evidence="3">
    <location>
        <begin position="1"/>
        <end position="40"/>
    </location>
</feature>
<dbReference type="GO" id="GO:0005634">
    <property type="term" value="C:nucleus"/>
    <property type="evidence" value="ECO:0007669"/>
    <property type="project" value="TreeGrafter"/>
</dbReference>
<feature type="compositionally biased region" description="Basic and acidic residues" evidence="3">
    <location>
        <begin position="10"/>
        <end position="26"/>
    </location>
</feature>
<feature type="region of interest" description="Disordered" evidence="3">
    <location>
        <begin position="45"/>
        <end position="64"/>
    </location>
</feature>
<dbReference type="InterPro" id="IPR025715">
    <property type="entry name" value="FoP_C"/>
</dbReference>
<dbReference type="OMA" id="VNDADIY"/>
<dbReference type="InterPro" id="IPR051229">
    <property type="entry name" value="ALYREF_mRNA_export"/>
</dbReference>
<dbReference type="Pfam" id="PF00076">
    <property type="entry name" value="RRM_1"/>
    <property type="match status" value="1"/>
</dbReference>
<dbReference type="CDD" id="cd12680">
    <property type="entry name" value="RRM_THOC4"/>
    <property type="match status" value="1"/>
</dbReference>
<accession>A0A0C2MNA1</accession>
<dbReference type="GO" id="GO:0006406">
    <property type="term" value="P:mRNA export from nucleus"/>
    <property type="evidence" value="ECO:0007669"/>
    <property type="project" value="TreeGrafter"/>
</dbReference>
<dbReference type="SMART" id="SM00360">
    <property type="entry name" value="RRM"/>
    <property type="match status" value="1"/>
</dbReference>
<evidence type="ECO:0000256" key="1">
    <source>
        <dbReference type="ARBA" id="ARBA00022884"/>
    </source>
</evidence>
<feature type="compositionally biased region" description="Polar residues" evidence="3">
    <location>
        <begin position="164"/>
        <end position="176"/>
    </location>
</feature>
<dbReference type="AlphaFoldDB" id="A0A0C2MNA1"/>
<dbReference type="EMBL" id="JWZT01002732">
    <property type="protein sequence ID" value="KII68686.1"/>
    <property type="molecule type" value="Genomic_DNA"/>
</dbReference>
<feature type="domain" description="RRM" evidence="4">
    <location>
        <begin position="65"/>
        <end position="142"/>
    </location>
</feature>
<dbReference type="SUPFAM" id="SSF54928">
    <property type="entry name" value="RNA-binding domain, RBD"/>
    <property type="match status" value="1"/>
</dbReference>
<dbReference type="InterPro" id="IPR035979">
    <property type="entry name" value="RBD_domain_sf"/>
</dbReference>
<sequence>MNIDLPLDEIISKKKDSRRGRSDRRPQTGGRRQFLGGRRNFRRLSDESPQRWSRKQDSGRPDEGKKILVSNLSFEVNDADIYELFSEIGGIKKSMVNYDRSGRSHGTAEIIFYRREDASAAIRRYNNVPLDGRPMKIEYVSTGSNTIRSRDTWTRHDSGARFNSRGNGNKGRFNNSYVRKGRNSRQNNVVMTKETLDAELEAYKRAAEGDDL</sequence>
<evidence type="ECO:0000259" key="4">
    <source>
        <dbReference type="PROSITE" id="PS50102"/>
    </source>
</evidence>
<proteinExistence type="predicted"/>
<dbReference type="Proteomes" id="UP000031668">
    <property type="component" value="Unassembled WGS sequence"/>
</dbReference>
<dbReference type="PROSITE" id="PS50102">
    <property type="entry name" value="RRM"/>
    <property type="match status" value="1"/>
</dbReference>
<dbReference type="OrthoDB" id="1049195at2759"/>
<name>A0A0C2MNA1_THEKT</name>
<gene>
    <name evidence="5" type="ORF">RF11_09561</name>
</gene>
<evidence type="ECO:0000313" key="6">
    <source>
        <dbReference type="Proteomes" id="UP000031668"/>
    </source>
</evidence>
<dbReference type="InterPro" id="IPR000504">
    <property type="entry name" value="RRM_dom"/>
</dbReference>
<evidence type="ECO:0000256" key="3">
    <source>
        <dbReference type="SAM" id="MobiDB-lite"/>
    </source>
</evidence>
<dbReference type="PANTHER" id="PTHR19965:SF82">
    <property type="entry name" value="THO COMPLEX SUBUNIT 4"/>
    <property type="match status" value="1"/>
</dbReference>
<keyword evidence="6" id="KW-1185">Reference proteome</keyword>
<reference evidence="5 6" key="1">
    <citation type="journal article" date="2014" name="Genome Biol. Evol.">
        <title>The genome of the myxosporean Thelohanellus kitauei shows adaptations to nutrient acquisition within its fish host.</title>
        <authorList>
            <person name="Yang Y."/>
            <person name="Xiong J."/>
            <person name="Zhou Z."/>
            <person name="Huo F."/>
            <person name="Miao W."/>
            <person name="Ran C."/>
            <person name="Liu Y."/>
            <person name="Zhang J."/>
            <person name="Feng J."/>
            <person name="Wang M."/>
            <person name="Wang M."/>
            <person name="Wang L."/>
            <person name="Yao B."/>
        </authorList>
    </citation>
    <scope>NUCLEOTIDE SEQUENCE [LARGE SCALE GENOMIC DNA]</scope>
    <source>
        <strain evidence="5">Wuqing</strain>
    </source>
</reference>
<organism evidence="5 6">
    <name type="scientific">Thelohanellus kitauei</name>
    <name type="common">Myxosporean</name>
    <dbReference type="NCBI Taxonomy" id="669202"/>
    <lineage>
        <taxon>Eukaryota</taxon>
        <taxon>Metazoa</taxon>
        <taxon>Cnidaria</taxon>
        <taxon>Myxozoa</taxon>
        <taxon>Myxosporea</taxon>
        <taxon>Bivalvulida</taxon>
        <taxon>Platysporina</taxon>
        <taxon>Myxobolidae</taxon>
        <taxon>Thelohanellus</taxon>
    </lineage>
</organism>
<evidence type="ECO:0000313" key="5">
    <source>
        <dbReference type="EMBL" id="KII68686.1"/>
    </source>
</evidence>
<comment type="caution">
    <text evidence="5">The sequence shown here is derived from an EMBL/GenBank/DDBJ whole genome shotgun (WGS) entry which is preliminary data.</text>
</comment>
<dbReference type="PANTHER" id="PTHR19965">
    <property type="entry name" value="RNA AND EXPORT FACTOR BINDING PROTEIN"/>
    <property type="match status" value="1"/>
</dbReference>